<keyword evidence="2" id="KW-1185">Reference proteome</keyword>
<name>A0A4Y7R982_9FIRM</name>
<gene>
    <name evidence="1" type="ORF">Psch_02241</name>
</gene>
<dbReference type="EMBL" id="QFGA01000002">
    <property type="protein sequence ID" value="TEB05200.1"/>
    <property type="molecule type" value="Genomic_DNA"/>
</dbReference>
<evidence type="ECO:0008006" key="3">
    <source>
        <dbReference type="Google" id="ProtNLM"/>
    </source>
</evidence>
<protein>
    <recommendedName>
        <fullName evidence="3">DUF3795 domain-containing protein</fullName>
    </recommendedName>
</protein>
<dbReference type="Proteomes" id="UP000298324">
    <property type="component" value="Unassembled WGS sequence"/>
</dbReference>
<dbReference type="AlphaFoldDB" id="A0A4Y7R982"/>
<evidence type="ECO:0000313" key="1">
    <source>
        <dbReference type="EMBL" id="TEB05200.1"/>
    </source>
</evidence>
<dbReference type="RefSeq" id="WP_243124061.1">
    <property type="nucleotide sequence ID" value="NZ_QFGA01000002.1"/>
</dbReference>
<dbReference type="InterPro" id="IPR024227">
    <property type="entry name" value="DUF3795"/>
</dbReference>
<evidence type="ECO:0000313" key="2">
    <source>
        <dbReference type="Proteomes" id="UP000298324"/>
    </source>
</evidence>
<comment type="caution">
    <text evidence="1">The sequence shown here is derived from an EMBL/GenBank/DDBJ whole genome shotgun (WGS) entry which is preliminary data.</text>
</comment>
<proteinExistence type="predicted"/>
<dbReference type="Pfam" id="PF12675">
    <property type="entry name" value="DUF3795"/>
    <property type="match status" value="1"/>
</dbReference>
<sequence length="141" mass="16378">MKEYKREYPLFSLCGLNCGLCPRYQSEGTSRCPGCGGKDFHLQHPSCAVITCSKKHGDVEYCFLCKNYPCNRYKCPSEKDSFITYRNVINDMQKAIDNGIEQYQAELNEKILFLEYLISNFNDGRKKTFFVLPSISWILRI</sequence>
<organism evidence="1 2">
    <name type="scientific">Pelotomaculum schinkii</name>
    <dbReference type="NCBI Taxonomy" id="78350"/>
    <lineage>
        <taxon>Bacteria</taxon>
        <taxon>Bacillati</taxon>
        <taxon>Bacillota</taxon>
        <taxon>Clostridia</taxon>
        <taxon>Eubacteriales</taxon>
        <taxon>Desulfotomaculaceae</taxon>
        <taxon>Pelotomaculum</taxon>
    </lineage>
</organism>
<reference evidence="1 2" key="1">
    <citation type="journal article" date="2018" name="Environ. Microbiol.">
        <title>Novel energy conservation strategies and behaviour of Pelotomaculum schinkii driving syntrophic propionate catabolism.</title>
        <authorList>
            <person name="Hidalgo-Ahumada C.A.P."/>
            <person name="Nobu M.K."/>
            <person name="Narihiro T."/>
            <person name="Tamaki H."/>
            <person name="Liu W.T."/>
            <person name="Kamagata Y."/>
            <person name="Stams A.J.M."/>
            <person name="Imachi H."/>
            <person name="Sousa D.Z."/>
        </authorList>
    </citation>
    <scope>NUCLEOTIDE SEQUENCE [LARGE SCALE GENOMIC DNA]</scope>
    <source>
        <strain evidence="1 2">HH</strain>
    </source>
</reference>
<accession>A0A4Y7R982</accession>